<feature type="domain" description="PI3K/PI4K catalytic" evidence="9">
    <location>
        <begin position="1"/>
        <end position="242"/>
    </location>
</feature>
<dbReference type="Gene3D" id="1.10.1070.11">
    <property type="entry name" value="Phosphatidylinositol 3-/4-kinase, catalytic domain"/>
    <property type="match status" value="1"/>
</dbReference>
<protein>
    <recommendedName>
        <fullName evidence="2">non-specific serine/threonine protein kinase</fullName>
        <ecNumber evidence="2">2.7.11.1</ecNumber>
    </recommendedName>
</protein>
<proteinExistence type="predicted"/>
<dbReference type="PROSITE" id="PS50290">
    <property type="entry name" value="PI3_4_KINASE_3"/>
    <property type="match status" value="1"/>
</dbReference>
<evidence type="ECO:0000256" key="7">
    <source>
        <dbReference type="ARBA" id="ARBA00022840"/>
    </source>
</evidence>
<reference evidence="13" key="1">
    <citation type="submission" date="2016-06" db="UniProtKB">
        <authorList>
            <consortium name="WormBaseParasite"/>
        </authorList>
    </citation>
    <scope>IDENTIFICATION</scope>
</reference>
<accession>A0A183AB76</accession>
<evidence type="ECO:0000256" key="1">
    <source>
        <dbReference type="ARBA" id="ARBA00004123"/>
    </source>
</evidence>
<evidence type="ECO:0000256" key="3">
    <source>
        <dbReference type="ARBA" id="ARBA00022679"/>
    </source>
</evidence>
<keyword evidence="12" id="KW-1185">Reference proteome</keyword>
<dbReference type="OrthoDB" id="381190at2759"/>
<gene>
    <name evidence="11" type="ORF">ECPE_LOCUS4211</name>
</gene>
<dbReference type="PROSITE" id="PS00916">
    <property type="entry name" value="PI3_4_KINASE_2"/>
    <property type="match status" value="1"/>
</dbReference>
<evidence type="ECO:0000259" key="10">
    <source>
        <dbReference type="PROSITE" id="PS51190"/>
    </source>
</evidence>
<dbReference type="GO" id="GO:0005634">
    <property type="term" value="C:nucleus"/>
    <property type="evidence" value="ECO:0007669"/>
    <property type="project" value="UniProtKB-SubCell"/>
</dbReference>
<dbReference type="InterPro" id="IPR003152">
    <property type="entry name" value="FATC_dom"/>
</dbReference>
<evidence type="ECO:0000256" key="6">
    <source>
        <dbReference type="ARBA" id="ARBA00022777"/>
    </source>
</evidence>
<dbReference type="SMART" id="SM01343">
    <property type="entry name" value="FATC"/>
    <property type="match status" value="1"/>
</dbReference>
<dbReference type="PANTHER" id="PTHR37079">
    <property type="entry name" value="SERINE/THREONINE-PROTEIN KINASE ATM"/>
    <property type="match status" value="1"/>
</dbReference>
<keyword evidence="3" id="KW-0808">Transferase</keyword>
<dbReference type="SUPFAM" id="SSF56112">
    <property type="entry name" value="Protein kinase-like (PK-like)"/>
    <property type="match status" value="1"/>
</dbReference>
<reference evidence="11 12" key="2">
    <citation type="submission" date="2018-11" db="EMBL/GenBank/DDBJ databases">
        <authorList>
            <consortium name="Pathogen Informatics"/>
        </authorList>
    </citation>
    <scope>NUCLEOTIDE SEQUENCE [LARGE SCALE GENOMIC DNA]</scope>
    <source>
        <strain evidence="11 12">Egypt</strain>
    </source>
</reference>
<dbReference type="SMART" id="SM00146">
    <property type="entry name" value="PI3Kc"/>
    <property type="match status" value="1"/>
</dbReference>
<dbReference type="AlphaFoldDB" id="A0A183AB76"/>
<dbReference type="WBParaSite" id="ECPE_0000421901-mRNA-1">
    <property type="protein sequence ID" value="ECPE_0000421901-mRNA-1"/>
    <property type="gene ID" value="ECPE_0000421901"/>
</dbReference>
<dbReference type="InterPro" id="IPR036940">
    <property type="entry name" value="PI3/4_kinase_cat_sf"/>
</dbReference>
<evidence type="ECO:0000256" key="4">
    <source>
        <dbReference type="ARBA" id="ARBA00022741"/>
    </source>
</evidence>
<evidence type="ECO:0000256" key="8">
    <source>
        <dbReference type="ARBA" id="ARBA00023242"/>
    </source>
</evidence>
<dbReference type="InterPro" id="IPR011009">
    <property type="entry name" value="Kinase-like_dom_sf"/>
</dbReference>
<comment type="subcellular location">
    <subcellularLocation>
        <location evidence="1">Nucleus</location>
    </subcellularLocation>
</comment>
<feature type="domain" description="FATC" evidence="10">
    <location>
        <begin position="315"/>
        <end position="347"/>
    </location>
</feature>
<dbReference type="InterPro" id="IPR018936">
    <property type="entry name" value="PI3/4_kinase_CS"/>
</dbReference>
<dbReference type="Pfam" id="PF02260">
    <property type="entry name" value="FATC"/>
    <property type="match status" value="1"/>
</dbReference>
<dbReference type="EMBL" id="UZAN01041087">
    <property type="protein sequence ID" value="VDP71935.1"/>
    <property type="molecule type" value="Genomic_DNA"/>
</dbReference>
<dbReference type="GO" id="GO:0005524">
    <property type="term" value="F:ATP binding"/>
    <property type="evidence" value="ECO:0007669"/>
    <property type="project" value="UniProtKB-KW"/>
</dbReference>
<sequence>MAERTGVIEWCEGTIPLGEWLAADRVGAHQRYRPRDITPAEAKQRLAAVRDRPPERRRVVFEEITERLKPVLAYFYLEEFPDVRDWCLARAAYTRSLAVSSLVGYLVGLGDRHPQNILLHRRSGELVHIDLGVAFDQGRLLPTPEMVPFRLTRDLIHALGPLGLQAGFVPAAETVLATLRTGGEVILTLLQVLLHDPLYSWSLSPAQLCALEVRRAELLQTAGAQTKSNSVFADQTNLLGDTVRVTDRLNTTKNTLDMSITNMDTTRTGPGRTREPVNQLAERVLLGVRSKLEGRVTGNLAASSDGNPARCGGLDQLDVAGHVALLVRAATDPANLSRMYFGWQAYL</sequence>
<evidence type="ECO:0000313" key="13">
    <source>
        <dbReference type="WBParaSite" id="ECPE_0000421901-mRNA-1"/>
    </source>
</evidence>
<keyword evidence="4" id="KW-0547">Nucleotide-binding</keyword>
<name>A0A183AB76_9TREM</name>
<dbReference type="Proteomes" id="UP000272942">
    <property type="component" value="Unassembled WGS sequence"/>
</dbReference>
<dbReference type="PROSITE" id="PS51190">
    <property type="entry name" value="FATC"/>
    <property type="match status" value="1"/>
</dbReference>
<evidence type="ECO:0000313" key="12">
    <source>
        <dbReference type="Proteomes" id="UP000272942"/>
    </source>
</evidence>
<keyword evidence="8" id="KW-0539">Nucleus</keyword>
<dbReference type="InterPro" id="IPR000403">
    <property type="entry name" value="PI3/4_kinase_cat_dom"/>
</dbReference>
<dbReference type="PANTHER" id="PTHR37079:SF4">
    <property type="entry name" value="SERINE_THREONINE-PROTEIN KINASE ATM"/>
    <property type="match status" value="1"/>
</dbReference>
<keyword evidence="7" id="KW-0067">ATP-binding</keyword>
<dbReference type="EC" id="2.7.11.1" evidence="2"/>
<evidence type="ECO:0000313" key="11">
    <source>
        <dbReference type="EMBL" id="VDP71935.1"/>
    </source>
</evidence>
<dbReference type="GO" id="GO:0004674">
    <property type="term" value="F:protein serine/threonine kinase activity"/>
    <property type="evidence" value="ECO:0007669"/>
    <property type="project" value="UniProtKB-EC"/>
</dbReference>
<organism evidence="13">
    <name type="scientific">Echinostoma caproni</name>
    <dbReference type="NCBI Taxonomy" id="27848"/>
    <lineage>
        <taxon>Eukaryota</taxon>
        <taxon>Metazoa</taxon>
        <taxon>Spiralia</taxon>
        <taxon>Lophotrochozoa</taxon>
        <taxon>Platyhelminthes</taxon>
        <taxon>Trematoda</taxon>
        <taxon>Digenea</taxon>
        <taxon>Plagiorchiida</taxon>
        <taxon>Echinostomata</taxon>
        <taxon>Echinostomatoidea</taxon>
        <taxon>Echinostomatidae</taxon>
        <taxon>Echinostoma</taxon>
    </lineage>
</organism>
<evidence type="ECO:0000259" key="9">
    <source>
        <dbReference type="PROSITE" id="PS50290"/>
    </source>
</evidence>
<dbReference type="InterPro" id="IPR038980">
    <property type="entry name" value="ATM_plant"/>
</dbReference>
<dbReference type="GO" id="GO:0006974">
    <property type="term" value="P:DNA damage response"/>
    <property type="evidence" value="ECO:0007669"/>
    <property type="project" value="UniProtKB-KW"/>
</dbReference>
<evidence type="ECO:0000256" key="2">
    <source>
        <dbReference type="ARBA" id="ARBA00012513"/>
    </source>
</evidence>
<keyword evidence="5" id="KW-0227">DNA damage</keyword>
<keyword evidence="6" id="KW-0418">Kinase</keyword>
<evidence type="ECO:0000256" key="5">
    <source>
        <dbReference type="ARBA" id="ARBA00022763"/>
    </source>
</evidence>
<dbReference type="Pfam" id="PF00454">
    <property type="entry name" value="PI3_PI4_kinase"/>
    <property type="match status" value="1"/>
</dbReference>